<dbReference type="Proteomes" id="UP000198623">
    <property type="component" value="Unassembled WGS sequence"/>
</dbReference>
<evidence type="ECO:0000256" key="2">
    <source>
        <dbReference type="ARBA" id="ARBA00022670"/>
    </source>
</evidence>
<dbReference type="STRING" id="1045558.SAMN05216175_10887"/>
<dbReference type="Pfam" id="PF00595">
    <property type="entry name" value="PDZ"/>
    <property type="match status" value="1"/>
</dbReference>
<keyword evidence="2 5" id="KW-0645">Protease</keyword>
<accession>A0A1I2SN26</accession>
<evidence type="ECO:0000256" key="3">
    <source>
        <dbReference type="ARBA" id="ARBA00022801"/>
    </source>
</evidence>
<dbReference type="PROSITE" id="PS50106">
    <property type="entry name" value="PDZ"/>
    <property type="match status" value="1"/>
</dbReference>
<dbReference type="InterPro" id="IPR001478">
    <property type="entry name" value="PDZ"/>
</dbReference>
<dbReference type="SUPFAM" id="SSF52096">
    <property type="entry name" value="ClpP/crotonase"/>
    <property type="match status" value="1"/>
</dbReference>
<dbReference type="PANTHER" id="PTHR32060:SF22">
    <property type="entry name" value="CARBOXYL-TERMINAL-PROCESSING PEPTIDASE 3, CHLOROPLASTIC"/>
    <property type="match status" value="1"/>
</dbReference>
<dbReference type="GO" id="GO:0007165">
    <property type="term" value="P:signal transduction"/>
    <property type="evidence" value="ECO:0007669"/>
    <property type="project" value="TreeGrafter"/>
</dbReference>
<evidence type="ECO:0000256" key="1">
    <source>
        <dbReference type="ARBA" id="ARBA00009179"/>
    </source>
</evidence>
<dbReference type="SMART" id="SM00245">
    <property type="entry name" value="TSPc"/>
    <property type="match status" value="1"/>
</dbReference>
<dbReference type="InterPro" id="IPR004447">
    <property type="entry name" value="Peptidase_S41A"/>
</dbReference>
<dbReference type="GO" id="GO:0008236">
    <property type="term" value="F:serine-type peptidase activity"/>
    <property type="evidence" value="ECO:0007669"/>
    <property type="project" value="UniProtKB-KW"/>
</dbReference>
<dbReference type="InterPro" id="IPR040573">
    <property type="entry name" value="TSP_N"/>
</dbReference>
<dbReference type="AlphaFoldDB" id="A0A1I2SN26"/>
<dbReference type="SMART" id="SM00228">
    <property type="entry name" value="PDZ"/>
    <property type="match status" value="1"/>
</dbReference>
<keyword evidence="8" id="KW-1185">Reference proteome</keyword>
<dbReference type="InterPro" id="IPR036034">
    <property type="entry name" value="PDZ_sf"/>
</dbReference>
<dbReference type="CDD" id="cd07560">
    <property type="entry name" value="Peptidase_S41_CPP"/>
    <property type="match status" value="1"/>
</dbReference>
<dbReference type="EMBL" id="FOOU01000008">
    <property type="protein sequence ID" value="SFG54023.1"/>
    <property type="molecule type" value="Genomic_DNA"/>
</dbReference>
<dbReference type="GO" id="GO:0004175">
    <property type="term" value="F:endopeptidase activity"/>
    <property type="evidence" value="ECO:0007669"/>
    <property type="project" value="TreeGrafter"/>
</dbReference>
<feature type="domain" description="PDZ" evidence="6">
    <location>
        <begin position="248"/>
        <end position="325"/>
    </location>
</feature>
<gene>
    <name evidence="7" type="ORF">SAMN05216175_10887</name>
</gene>
<evidence type="ECO:0000256" key="5">
    <source>
        <dbReference type="RuleBase" id="RU004404"/>
    </source>
</evidence>
<dbReference type="FunFam" id="3.90.226.10:FF:000090">
    <property type="entry name" value="Tail-specific protease"/>
    <property type="match status" value="1"/>
</dbReference>
<dbReference type="InterPro" id="IPR020992">
    <property type="entry name" value="Tail_Prtase_C"/>
</dbReference>
<dbReference type="NCBIfam" id="TIGR00225">
    <property type="entry name" value="prc"/>
    <property type="match status" value="1"/>
</dbReference>
<reference evidence="8" key="1">
    <citation type="submission" date="2016-10" db="EMBL/GenBank/DDBJ databases">
        <authorList>
            <person name="Varghese N."/>
            <person name="Submissions S."/>
        </authorList>
    </citation>
    <scope>NUCLEOTIDE SEQUENCE [LARGE SCALE GENOMIC DNA]</scope>
    <source>
        <strain evidence="8">CGMCC 1.10971</strain>
    </source>
</reference>
<keyword evidence="3 5" id="KW-0378">Hydrolase</keyword>
<dbReference type="GO" id="GO:0030288">
    <property type="term" value="C:outer membrane-bounded periplasmic space"/>
    <property type="evidence" value="ECO:0007669"/>
    <property type="project" value="TreeGrafter"/>
</dbReference>
<dbReference type="GO" id="GO:0006508">
    <property type="term" value="P:proteolysis"/>
    <property type="evidence" value="ECO:0007669"/>
    <property type="project" value="UniProtKB-KW"/>
</dbReference>
<evidence type="ECO:0000313" key="7">
    <source>
        <dbReference type="EMBL" id="SFG54023.1"/>
    </source>
</evidence>
<sequence length="706" mass="79439">MDNMLKGLRTPLRNSLGNALRSSLAVCLLVPAIAIASVDITPLQPETVHQQTIKDIIGSLNAGHYNKINVDDSLSSDILDKYLEELDPSKSYFYKSDIAEFDAYRYELDDAILNGNLDAAFAIFNRQQQRIIERLNWTLDRLNSEQTFNFSLDETLNTDREKDDWIGSQSEMDDLWRKRIKSAILNLTLADKSEQEARKTLIKRYTSQLNRLSQNKSEDVFQRFANVFTKHFDPHTSYFSPRNSENFKINMSLSLEGIGAVLQSENEFTKIVRLVPAGPADKTGQLKPADLIVGVGQGETGEIEDVVGWRLDDVVDLIRGPKDSVVRLEIIPSDSEDKAGRKTISIKRNTVELEEQAAQKRILNVKHNDKDYKLGVIDIPAFYIDFAALQRGDKNYKSTTRDVEKLISELQTEKIDGLIIDLRNNGGGSLREANELVGLFIDRGPTVQIRDPNGRVDILGDFNPKIAYNGPMAVVVNRLSASASEIFAGAIQDYQRGIIVGNQTFGKGTVQTLQSLDHGQIKLTHAKFYRISGESTQHKGVIPDITFPETFDTSEIGESALDGALPWDQVKEARHGIFKGIDSFKPELEKRHNLRTDNQPDFNFLRAQISRQTEVRGDTTFPLNETKLLAKRDLADKWQVDAENKRRLAKGQAPIAKITDLDDLLEKDEKGRPISPESEAILEESAHILLDMVDLTKQLLTTYNPK</sequence>
<dbReference type="InterPro" id="IPR029045">
    <property type="entry name" value="ClpP/crotonase-like_dom_sf"/>
</dbReference>
<dbReference type="RefSeq" id="WP_232349018.1">
    <property type="nucleotide sequence ID" value="NZ_FOOU01000008.1"/>
</dbReference>
<organism evidence="7 8">
    <name type="scientific">Neptunomonas qingdaonensis</name>
    <dbReference type="NCBI Taxonomy" id="1045558"/>
    <lineage>
        <taxon>Bacteria</taxon>
        <taxon>Pseudomonadati</taxon>
        <taxon>Pseudomonadota</taxon>
        <taxon>Gammaproteobacteria</taxon>
        <taxon>Oceanospirillales</taxon>
        <taxon>Oceanospirillaceae</taxon>
        <taxon>Neptunomonas</taxon>
    </lineage>
</organism>
<dbReference type="Pfam" id="PF03572">
    <property type="entry name" value="Peptidase_S41"/>
    <property type="match status" value="1"/>
</dbReference>
<dbReference type="InterPro" id="IPR005151">
    <property type="entry name" value="Tail-specific_protease"/>
</dbReference>
<dbReference type="SUPFAM" id="SSF50156">
    <property type="entry name" value="PDZ domain-like"/>
    <property type="match status" value="1"/>
</dbReference>
<name>A0A1I2SN26_9GAMM</name>
<dbReference type="Gene3D" id="3.90.226.10">
    <property type="entry name" value="2-enoyl-CoA Hydratase, Chain A, domain 1"/>
    <property type="match status" value="1"/>
</dbReference>
<protein>
    <submittedName>
        <fullName evidence="7">Carboxyl-terminal processing protease</fullName>
    </submittedName>
</protein>
<dbReference type="Gene3D" id="2.30.42.10">
    <property type="match status" value="1"/>
</dbReference>
<dbReference type="Pfam" id="PF11818">
    <property type="entry name" value="DUF3340"/>
    <property type="match status" value="1"/>
</dbReference>
<proteinExistence type="inferred from homology"/>
<comment type="similarity">
    <text evidence="1 5">Belongs to the peptidase S41A family.</text>
</comment>
<evidence type="ECO:0000313" key="8">
    <source>
        <dbReference type="Proteomes" id="UP000198623"/>
    </source>
</evidence>
<evidence type="ECO:0000256" key="4">
    <source>
        <dbReference type="ARBA" id="ARBA00022825"/>
    </source>
</evidence>
<evidence type="ECO:0000259" key="6">
    <source>
        <dbReference type="PROSITE" id="PS50106"/>
    </source>
</evidence>
<keyword evidence="4 5" id="KW-0720">Serine protease</keyword>
<dbReference type="PANTHER" id="PTHR32060">
    <property type="entry name" value="TAIL-SPECIFIC PROTEASE"/>
    <property type="match status" value="1"/>
</dbReference>
<dbReference type="CDD" id="cd06782">
    <property type="entry name" value="cpPDZ_CPP-like"/>
    <property type="match status" value="1"/>
</dbReference>
<dbReference type="Pfam" id="PF17804">
    <property type="entry name" value="TSP_NTD"/>
    <property type="match status" value="1"/>
</dbReference>